<dbReference type="PANTHER" id="PTHR13759">
    <property type="entry name" value="TWINFILIN"/>
    <property type="match status" value="1"/>
</dbReference>
<organism evidence="9">
    <name type="scientific">Spongospora subterranea</name>
    <dbReference type="NCBI Taxonomy" id="70186"/>
    <lineage>
        <taxon>Eukaryota</taxon>
        <taxon>Sar</taxon>
        <taxon>Rhizaria</taxon>
        <taxon>Endomyxa</taxon>
        <taxon>Phytomyxea</taxon>
        <taxon>Plasmodiophorida</taxon>
        <taxon>Plasmodiophoridae</taxon>
        <taxon>Spongospora</taxon>
    </lineage>
</organism>
<dbReference type="GO" id="GO:0051015">
    <property type="term" value="F:actin filament binding"/>
    <property type="evidence" value="ECO:0007669"/>
    <property type="project" value="TreeGrafter"/>
</dbReference>
<evidence type="ECO:0000256" key="1">
    <source>
        <dbReference type="ARBA" id="ARBA00004245"/>
    </source>
</evidence>
<comment type="subcellular location">
    <subcellularLocation>
        <location evidence="1">Cytoplasm</location>
        <location evidence="1">Cytoskeleton</location>
    </subcellularLocation>
</comment>
<dbReference type="GO" id="GO:0003785">
    <property type="term" value="F:actin monomer binding"/>
    <property type="evidence" value="ECO:0007669"/>
    <property type="project" value="TreeGrafter"/>
</dbReference>
<dbReference type="InterPro" id="IPR002108">
    <property type="entry name" value="ADF-H"/>
</dbReference>
<evidence type="ECO:0000313" key="9">
    <source>
        <dbReference type="EMBL" id="CRZ03194.1"/>
    </source>
</evidence>
<feature type="domain" description="ADF-H" evidence="8">
    <location>
        <begin position="8"/>
        <end position="140"/>
    </location>
</feature>
<dbReference type="PANTHER" id="PTHR13759:SF1">
    <property type="entry name" value="TWINFILIN"/>
    <property type="match status" value="1"/>
</dbReference>
<dbReference type="SMART" id="SM00102">
    <property type="entry name" value="ADF"/>
    <property type="match status" value="1"/>
</dbReference>
<dbReference type="InterPro" id="IPR029006">
    <property type="entry name" value="ADF-H/Gelsolin-like_dom_sf"/>
</dbReference>
<comment type="subunit">
    <text evidence="7">Interacts with G-actin; ADP-actin form.</text>
</comment>
<keyword evidence="6" id="KW-0206">Cytoskeleton</keyword>
<evidence type="ECO:0000256" key="5">
    <source>
        <dbReference type="ARBA" id="ARBA00023203"/>
    </source>
</evidence>
<dbReference type="GO" id="GO:0030042">
    <property type="term" value="P:actin filament depolymerization"/>
    <property type="evidence" value="ECO:0007669"/>
    <property type="project" value="TreeGrafter"/>
</dbReference>
<dbReference type="Gene3D" id="3.40.20.10">
    <property type="entry name" value="Severin"/>
    <property type="match status" value="2"/>
</dbReference>
<dbReference type="InterPro" id="IPR028458">
    <property type="entry name" value="Twinfilin"/>
</dbReference>
<evidence type="ECO:0000256" key="2">
    <source>
        <dbReference type="ARBA" id="ARBA00009557"/>
    </source>
</evidence>
<comment type="similarity">
    <text evidence="2">Belongs to the actin-binding proteins ADF family. Twinfilin subfamily.</text>
</comment>
<feature type="non-terminal residue" evidence="9">
    <location>
        <position position="302"/>
    </location>
</feature>
<evidence type="ECO:0000259" key="8">
    <source>
        <dbReference type="PROSITE" id="PS51263"/>
    </source>
</evidence>
<dbReference type="AlphaFoldDB" id="A0A0H5R505"/>
<evidence type="ECO:0000256" key="4">
    <source>
        <dbReference type="ARBA" id="ARBA00022737"/>
    </source>
</evidence>
<dbReference type="SUPFAM" id="SSF55753">
    <property type="entry name" value="Actin depolymerizing proteins"/>
    <property type="match status" value="2"/>
</dbReference>
<dbReference type="EMBL" id="HACM01002752">
    <property type="protein sequence ID" value="CRZ03194.1"/>
    <property type="molecule type" value="Transcribed_RNA"/>
</dbReference>
<proteinExistence type="inferred from homology"/>
<accession>A0A0H5R505</accession>
<dbReference type="PROSITE" id="PS51263">
    <property type="entry name" value="ADF_H"/>
    <property type="match status" value="2"/>
</dbReference>
<dbReference type="GO" id="GO:0005737">
    <property type="term" value="C:cytoplasm"/>
    <property type="evidence" value="ECO:0007669"/>
    <property type="project" value="TreeGrafter"/>
</dbReference>
<sequence>VNTYQIGIIRLRMNQSGTTLHDEVRHAFNDGQVMAIHVNIANGEFRLKGTFPHQGDENLVPDIRSRLADTDPAIILIRRASALWLIMAWTPDTASVDSRMLFASSRASIKVGLGASSFLPDWHVSELNDVNVEELRNHLRNDLASAVMTHDEKKIEAVCRESQPSAVRMNALPLMNLENNSSIAAALNSFRSGEIPGVVIALDDKQESFRVASVLSAVSVEALKQNVPDNEPRFIIIARVNAGNLIVHYSPETSNRVLKMAYSTFKRNLSELLSAENIVFQSIQVSAKSDFGDSLFSSAEKI</sequence>
<protein>
    <recommendedName>
        <fullName evidence="8">ADF-H domain-containing protein</fullName>
    </recommendedName>
</protein>
<evidence type="ECO:0000256" key="6">
    <source>
        <dbReference type="ARBA" id="ARBA00023212"/>
    </source>
</evidence>
<keyword evidence="5" id="KW-0009">Actin-binding</keyword>
<name>A0A0H5R505_9EUKA</name>
<reference evidence="9" key="1">
    <citation type="submission" date="2015-04" db="EMBL/GenBank/DDBJ databases">
        <title>The genome sequence of the plant pathogenic Rhizarian Plasmodiophora brassicae reveals insights in its biotrophic life cycle and the origin of chitin synthesis.</title>
        <authorList>
            <person name="Schwelm A."/>
            <person name="Fogelqvist J."/>
            <person name="Knaust A."/>
            <person name="Julke S."/>
            <person name="Lilja T."/>
            <person name="Dhandapani V."/>
            <person name="Bonilla-Rosso G."/>
            <person name="Karlsson M."/>
            <person name="Shevchenko A."/>
            <person name="Choi S.R."/>
            <person name="Kim H.G."/>
            <person name="Park J.Y."/>
            <person name="Lim Y.P."/>
            <person name="Ludwig-Muller J."/>
            <person name="Dixelius C."/>
        </authorList>
    </citation>
    <scope>NUCLEOTIDE SEQUENCE</scope>
    <source>
        <tissue evidence="9">Potato root galls</tissue>
    </source>
</reference>
<evidence type="ECO:0000256" key="3">
    <source>
        <dbReference type="ARBA" id="ARBA00022490"/>
    </source>
</evidence>
<dbReference type="Pfam" id="PF00241">
    <property type="entry name" value="Cofilin_ADF"/>
    <property type="match status" value="2"/>
</dbReference>
<dbReference type="GO" id="GO:0051016">
    <property type="term" value="P:barbed-end actin filament capping"/>
    <property type="evidence" value="ECO:0007669"/>
    <property type="project" value="TreeGrafter"/>
</dbReference>
<feature type="non-terminal residue" evidence="9">
    <location>
        <position position="1"/>
    </location>
</feature>
<dbReference type="GO" id="GO:0005884">
    <property type="term" value="C:actin filament"/>
    <property type="evidence" value="ECO:0007669"/>
    <property type="project" value="TreeGrafter"/>
</dbReference>
<feature type="domain" description="ADF-H" evidence="8">
    <location>
        <begin position="174"/>
        <end position="301"/>
    </location>
</feature>
<keyword evidence="4" id="KW-0677">Repeat</keyword>
<keyword evidence="3" id="KW-0963">Cytoplasm</keyword>
<evidence type="ECO:0000256" key="7">
    <source>
        <dbReference type="ARBA" id="ARBA00038532"/>
    </source>
</evidence>